<evidence type="ECO:0000313" key="2">
    <source>
        <dbReference type="Proteomes" id="UP000243820"/>
    </source>
</evidence>
<evidence type="ECO:0000313" key="1">
    <source>
        <dbReference type="EMBL" id="PAV10230.1"/>
    </source>
</evidence>
<proteinExistence type="predicted"/>
<accession>A0AAX0QAV6</accession>
<comment type="caution">
    <text evidence="1">The sequence shown here is derived from an EMBL/GenBank/DDBJ whole genome shotgun (WGS) entry which is preliminary data.</text>
</comment>
<dbReference type="PANTHER" id="PTHR14136">
    <property type="entry name" value="BTB_POZ DOMAIN-CONTAINING PROTEIN KCTD9"/>
    <property type="match status" value="1"/>
</dbReference>
<sequence length="235" mass="25846">MKKPKFDANQYAMLRECSGEKDFTRWNAWYAVHLKETMYLRSSDAYGAHLEGGDLAYWFLEGADLRFANLRNADLSYSYLKSADLSYANLAGANLWRAYLSRAVLDGANPDAAVYDSAGKIKCDPAQVARLKAGVPSWNAWYAHEIANKPDDTRVFGAYLEEASFVGLDLSGVHLSYAHLEGADLRHVNFTGADLTHAHLEGADLWKADLTGADLRFAELGGANLAGAVKVNTLF</sequence>
<dbReference type="AlphaFoldDB" id="A0AAX0QAV6"/>
<name>A0AAX0QAV6_9EURY</name>
<dbReference type="SUPFAM" id="SSF141571">
    <property type="entry name" value="Pentapeptide repeat-like"/>
    <property type="match status" value="1"/>
</dbReference>
<dbReference type="Pfam" id="PF00805">
    <property type="entry name" value="Pentapeptide"/>
    <property type="match status" value="4"/>
</dbReference>
<dbReference type="InterPro" id="IPR001646">
    <property type="entry name" value="5peptide_repeat"/>
</dbReference>
<reference evidence="1 2" key="1">
    <citation type="journal article" date="2017" name="BMC Genomics">
        <title>Genomic analysis of methanogenic archaea reveals a shift towards energy conservation.</title>
        <authorList>
            <person name="Gilmore S.P."/>
            <person name="Henske J.K."/>
            <person name="Sexton J.A."/>
            <person name="Solomon K.V."/>
            <person name="Seppala S."/>
            <person name="Yoo J.I."/>
            <person name="Huyett L.M."/>
            <person name="Pressman A."/>
            <person name="Cogan J.Z."/>
            <person name="Kivenson V."/>
            <person name="Peng X."/>
            <person name="Tan Y."/>
            <person name="Valentine D.L."/>
            <person name="O'Malley M.A."/>
        </authorList>
    </citation>
    <scope>NUCLEOTIDE SEQUENCE [LARGE SCALE GENOMIC DNA]</scope>
    <source>
        <strain evidence="1 2">XII</strain>
    </source>
</reference>
<gene>
    <name evidence="1" type="ORF">ASJ83_07190</name>
</gene>
<organism evidence="1 2">
    <name type="scientific">Methanocorpusculum parvum</name>
    <dbReference type="NCBI Taxonomy" id="2193"/>
    <lineage>
        <taxon>Archaea</taxon>
        <taxon>Methanobacteriati</taxon>
        <taxon>Methanobacteriota</taxon>
        <taxon>Stenosarchaea group</taxon>
        <taxon>Methanomicrobia</taxon>
        <taxon>Methanomicrobiales</taxon>
        <taxon>Methanocorpusculaceae</taxon>
        <taxon>Methanocorpusculum</taxon>
    </lineage>
</organism>
<dbReference type="EMBL" id="LMVO01000001">
    <property type="protein sequence ID" value="PAV10230.1"/>
    <property type="molecule type" value="Genomic_DNA"/>
</dbReference>
<keyword evidence="2" id="KW-1185">Reference proteome</keyword>
<dbReference type="Proteomes" id="UP000243820">
    <property type="component" value="Unassembled WGS sequence"/>
</dbReference>
<dbReference type="PANTHER" id="PTHR14136:SF17">
    <property type="entry name" value="BTB_POZ DOMAIN-CONTAINING PROTEIN KCTD9"/>
    <property type="match status" value="1"/>
</dbReference>
<protein>
    <recommendedName>
        <fullName evidence="3">Pentapeptide repeat-containing protein</fullName>
    </recommendedName>
</protein>
<evidence type="ECO:0008006" key="3">
    <source>
        <dbReference type="Google" id="ProtNLM"/>
    </source>
</evidence>
<dbReference type="InterPro" id="IPR051082">
    <property type="entry name" value="Pentapeptide-BTB/POZ_domain"/>
</dbReference>
<dbReference type="Gene3D" id="2.160.20.80">
    <property type="entry name" value="E3 ubiquitin-protein ligase SopA"/>
    <property type="match status" value="2"/>
</dbReference>
<dbReference type="RefSeq" id="WP_095641652.1">
    <property type="nucleotide sequence ID" value="NZ_LMVO01000001.1"/>
</dbReference>